<dbReference type="Gene3D" id="1.10.510.10">
    <property type="entry name" value="Transferase(Phosphotransferase) domain 1"/>
    <property type="match status" value="1"/>
</dbReference>
<feature type="domain" description="Fungal-type protein kinase" evidence="1">
    <location>
        <begin position="336"/>
        <end position="469"/>
    </location>
</feature>
<evidence type="ECO:0000259" key="1">
    <source>
        <dbReference type="Pfam" id="PF17667"/>
    </source>
</evidence>
<protein>
    <recommendedName>
        <fullName evidence="1">Fungal-type protein kinase domain-containing protein</fullName>
    </recommendedName>
</protein>
<organism evidence="2 3">
    <name type="scientific">Clathrus columnatus</name>
    <dbReference type="NCBI Taxonomy" id="1419009"/>
    <lineage>
        <taxon>Eukaryota</taxon>
        <taxon>Fungi</taxon>
        <taxon>Dikarya</taxon>
        <taxon>Basidiomycota</taxon>
        <taxon>Agaricomycotina</taxon>
        <taxon>Agaricomycetes</taxon>
        <taxon>Phallomycetidae</taxon>
        <taxon>Phallales</taxon>
        <taxon>Clathraceae</taxon>
        <taxon>Clathrus</taxon>
    </lineage>
</organism>
<gene>
    <name evidence="2" type="ORF">Clacol_004188</name>
</gene>
<dbReference type="PANTHER" id="PTHR38248">
    <property type="entry name" value="FUNK1 6"/>
    <property type="match status" value="1"/>
</dbReference>
<dbReference type="Pfam" id="PF17667">
    <property type="entry name" value="Pkinase_fungal"/>
    <property type="match status" value="1"/>
</dbReference>
<dbReference type="AlphaFoldDB" id="A0AAV5A926"/>
<reference evidence="2" key="1">
    <citation type="submission" date="2021-10" db="EMBL/GenBank/DDBJ databases">
        <title>De novo Genome Assembly of Clathrus columnatus (Basidiomycota, Fungi) Using Illumina and Nanopore Sequence Data.</title>
        <authorList>
            <person name="Ogiso-Tanaka E."/>
            <person name="Itagaki H."/>
            <person name="Hosoya T."/>
            <person name="Hosaka K."/>
        </authorList>
    </citation>
    <scope>NUCLEOTIDE SEQUENCE</scope>
    <source>
        <strain evidence="2">MO-923</strain>
    </source>
</reference>
<evidence type="ECO:0000313" key="2">
    <source>
        <dbReference type="EMBL" id="GJJ09963.1"/>
    </source>
</evidence>
<dbReference type="InterPro" id="IPR011009">
    <property type="entry name" value="Kinase-like_dom_sf"/>
</dbReference>
<proteinExistence type="predicted"/>
<keyword evidence="3" id="KW-1185">Reference proteome</keyword>
<comment type="caution">
    <text evidence="2">The sequence shown here is derived from an EMBL/GenBank/DDBJ whole genome shotgun (WGS) entry which is preliminary data.</text>
</comment>
<dbReference type="SUPFAM" id="SSF56112">
    <property type="entry name" value="Protein kinase-like (PK-like)"/>
    <property type="match status" value="1"/>
</dbReference>
<dbReference type="PANTHER" id="PTHR38248:SF2">
    <property type="entry name" value="FUNK1 11"/>
    <property type="match status" value="1"/>
</dbReference>
<dbReference type="Proteomes" id="UP001050691">
    <property type="component" value="Unassembled WGS sequence"/>
</dbReference>
<dbReference type="EMBL" id="BPWL01000004">
    <property type="protein sequence ID" value="GJJ09963.1"/>
    <property type="molecule type" value="Genomic_DNA"/>
</dbReference>
<dbReference type="InterPro" id="IPR040976">
    <property type="entry name" value="Pkinase_fungal"/>
</dbReference>
<evidence type="ECO:0000313" key="3">
    <source>
        <dbReference type="Proteomes" id="UP001050691"/>
    </source>
</evidence>
<name>A0AAV5A926_9AGAM</name>
<sequence>MYRDRRMGDMIYDVQDHIVGPMPLKEFVNLFLPLEQNESHKEFLKFKFDRELLKMVPCTKETDMYCHFIEAMKVVCPEFPAVDTSSTGFSSFEGIRIKPDISYFPKGIRDHTDITNVEMMAEFKILDSDDTFTNPDERFESNVEELLEQGSATLSQIVAYATAHMASRFRTHLFSLLLLKEHGRILFWDRAGVVVTERFLLTHEYFMEFFIRCNHATKQQRGHDITVNSLSHAETLIGKALFPKSKCAKLVKISIDSKDYVTEHPTWMGSRPLFGPDTRGFVAYPMLESLASGDKPPPVFIKDTWRILSRRREDLVYSELHQKQVPSSDRVQEIMATKKDTQAIILQHFRLVLSEVGSSLTTFRSTKELVLVFHDALQAHKAAYEEASILHGDISAGNILIGPDRRGLLVDWDLSKSHGENQPVSDVTEIQGTWQFLAARLFQPVPKGGSLTRDLTDELESFVHVLMWVACRYTPITCGPGRLRCFYRTNYDGNEGKIDYLTGGIALSILQNSLLQDLSVSLCQVVGVRYQATPNELDVRPVPFHLIVEDYKKRLSFLGSSQWIIGTFEKFLEKTDWPVGDAAKENSMDDLEDHCQEPWIKKKNALEIWGDRKHDI</sequence>
<accession>A0AAV5A926</accession>